<name>A0A9D2EL66_9FIRM</name>
<sequence length="291" mass="32964">MNTIQLECFVTVAEYLNFSKASTVLKMSQPAVSHQIQSLEKELDVKLFNRTSKNVTITPEGVLFLADAQLILKTAMSARERLGNQEHFLPLELGCHNQIELRLLPPVLKVLSEEFPLLRPNIRLVPFPSLVNLIENNQIHAALGLKETQKRSSLFYRELCLAPCSCVCVPGHPLSRYETLTTRELEGNFIACTPRPVPDSFFAVQNELLINLPPKNRFLTDNVDSAFALVKAEIGYTVYPDIPAARDHELCYIPVTDLPKVSFGIYCRYEHDIPVLKRFLDLMDRSLSLQL</sequence>
<protein>
    <submittedName>
        <fullName evidence="6">LysR family transcriptional regulator</fullName>
    </submittedName>
</protein>
<reference evidence="6" key="1">
    <citation type="journal article" date="2021" name="PeerJ">
        <title>Extensive microbial diversity within the chicken gut microbiome revealed by metagenomics and culture.</title>
        <authorList>
            <person name="Gilroy R."/>
            <person name="Ravi A."/>
            <person name="Getino M."/>
            <person name="Pursley I."/>
            <person name="Horton D.L."/>
            <person name="Alikhan N.F."/>
            <person name="Baker D."/>
            <person name="Gharbi K."/>
            <person name="Hall N."/>
            <person name="Watson M."/>
            <person name="Adriaenssens E.M."/>
            <person name="Foster-Nyarko E."/>
            <person name="Jarju S."/>
            <person name="Secka A."/>
            <person name="Antonio M."/>
            <person name="Oren A."/>
            <person name="Chaudhuri R.R."/>
            <person name="La Ragione R."/>
            <person name="Hildebrand F."/>
            <person name="Pallen M.J."/>
        </authorList>
    </citation>
    <scope>NUCLEOTIDE SEQUENCE</scope>
    <source>
        <strain evidence="6">CHK179-28034</strain>
    </source>
</reference>
<organism evidence="6 7">
    <name type="scientific">Candidatus Anaerobutyricum stercoris</name>
    <dbReference type="NCBI Taxonomy" id="2838457"/>
    <lineage>
        <taxon>Bacteria</taxon>
        <taxon>Bacillati</taxon>
        <taxon>Bacillota</taxon>
        <taxon>Clostridia</taxon>
        <taxon>Lachnospirales</taxon>
        <taxon>Lachnospiraceae</taxon>
        <taxon>Anaerobutyricum</taxon>
    </lineage>
</organism>
<dbReference type="GO" id="GO:0032993">
    <property type="term" value="C:protein-DNA complex"/>
    <property type="evidence" value="ECO:0007669"/>
    <property type="project" value="TreeGrafter"/>
</dbReference>
<dbReference type="Proteomes" id="UP000824049">
    <property type="component" value="Unassembled WGS sequence"/>
</dbReference>
<reference evidence="6" key="2">
    <citation type="submission" date="2021-04" db="EMBL/GenBank/DDBJ databases">
        <authorList>
            <person name="Gilroy R."/>
        </authorList>
    </citation>
    <scope>NUCLEOTIDE SEQUENCE</scope>
    <source>
        <strain evidence="6">CHK179-28034</strain>
    </source>
</reference>
<evidence type="ECO:0000256" key="3">
    <source>
        <dbReference type="ARBA" id="ARBA00023125"/>
    </source>
</evidence>
<dbReference type="Gene3D" id="3.40.190.10">
    <property type="entry name" value="Periplasmic binding protein-like II"/>
    <property type="match status" value="2"/>
</dbReference>
<evidence type="ECO:0000256" key="4">
    <source>
        <dbReference type="ARBA" id="ARBA00023163"/>
    </source>
</evidence>
<dbReference type="PRINTS" id="PR00039">
    <property type="entry name" value="HTHLYSR"/>
</dbReference>
<accession>A0A9D2EL66</accession>
<feature type="domain" description="HTH lysR-type" evidence="5">
    <location>
        <begin position="1"/>
        <end position="58"/>
    </location>
</feature>
<comment type="similarity">
    <text evidence="1">Belongs to the LysR transcriptional regulatory family.</text>
</comment>
<dbReference type="Gene3D" id="1.10.10.10">
    <property type="entry name" value="Winged helix-like DNA-binding domain superfamily/Winged helix DNA-binding domain"/>
    <property type="match status" value="1"/>
</dbReference>
<dbReference type="SUPFAM" id="SSF53850">
    <property type="entry name" value="Periplasmic binding protein-like II"/>
    <property type="match status" value="1"/>
</dbReference>
<proteinExistence type="inferred from homology"/>
<dbReference type="EMBL" id="DXBR01000060">
    <property type="protein sequence ID" value="HIZ39649.1"/>
    <property type="molecule type" value="Genomic_DNA"/>
</dbReference>
<evidence type="ECO:0000313" key="7">
    <source>
        <dbReference type="Proteomes" id="UP000824049"/>
    </source>
</evidence>
<dbReference type="AlphaFoldDB" id="A0A9D2EL66"/>
<dbReference type="SUPFAM" id="SSF46785">
    <property type="entry name" value="Winged helix' DNA-binding domain"/>
    <property type="match status" value="1"/>
</dbReference>
<gene>
    <name evidence="6" type="ORF">H9968_06960</name>
</gene>
<evidence type="ECO:0000256" key="2">
    <source>
        <dbReference type="ARBA" id="ARBA00023015"/>
    </source>
</evidence>
<evidence type="ECO:0000259" key="5">
    <source>
        <dbReference type="PROSITE" id="PS50931"/>
    </source>
</evidence>
<keyword evidence="3" id="KW-0238">DNA-binding</keyword>
<dbReference type="CDD" id="cd05466">
    <property type="entry name" value="PBP2_LTTR_substrate"/>
    <property type="match status" value="1"/>
</dbReference>
<dbReference type="InterPro" id="IPR036390">
    <property type="entry name" value="WH_DNA-bd_sf"/>
</dbReference>
<dbReference type="InterPro" id="IPR036388">
    <property type="entry name" value="WH-like_DNA-bd_sf"/>
</dbReference>
<dbReference type="GO" id="GO:0003677">
    <property type="term" value="F:DNA binding"/>
    <property type="evidence" value="ECO:0007669"/>
    <property type="project" value="UniProtKB-KW"/>
</dbReference>
<dbReference type="PANTHER" id="PTHR30346:SF0">
    <property type="entry name" value="HCA OPERON TRANSCRIPTIONAL ACTIVATOR HCAR"/>
    <property type="match status" value="1"/>
</dbReference>
<evidence type="ECO:0000313" key="6">
    <source>
        <dbReference type="EMBL" id="HIZ39649.1"/>
    </source>
</evidence>
<dbReference type="Pfam" id="PF03466">
    <property type="entry name" value="LysR_substrate"/>
    <property type="match status" value="1"/>
</dbReference>
<dbReference type="PROSITE" id="PS50931">
    <property type="entry name" value="HTH_LYSR"/>
    <property type="match status" value="1"/>
</dbReference>
<comment type="caution">
    <text evidence="6">The sequence shown here is derived from an EMBL/GenBank/DDBJ whole genome shotgun (WGS) entry which is preliminary data.</text>
</comment>
<keyword evidence="2" id="KW-0805">Transcription regulation</keyword>
<evidence type="ECO:0000256" key="1">
    <source>
        <dbReference type="ARBA" id="ARBA00009437"/>
    </source>
</evidence>
<dbReference type="InterPro" id="IPR000847">
    <property type="entry name" value="LysR_HTH_N"/>
</dbReference>
<dbReference type="InterPro" id="IPR005119">
    <property type="entry name" value="LysR_subst-bd"/>
</dbReference>
<keyword evidence="4" id="KW-0804">Transcription</keyword>
<dbReference type="FunFam" id="1.10.10.10:FF:000001">
    <property type="entry name" value="LysR family transcriptional regulator"/>
    <property type="match status" value="1"/>
</dbReference>
<dbReference type="GO" id="GO:0003700">
    <property type="term" value="F:DNA-binding transcription factor activity"/>
    <property type="evidence" value="ECO:0007669"/>
    <property type="project" value="InterPro"/>
</dbReference>
<dbReference type="Pfam" id="PF00126">
    <property type="entry name" value="HTH_1"/>
    <property type="match status" value="1"/>
</dbReference>
<dbReference type="PANTHER" id="PTHR30346">
    <property type="entry name" value="TRANSCRIPTIONAL DUAL REGULATOR HCAR-RELATED"/>
    <property type="match status" value="1"/>
</dbReference>